<feature type="domain" description="FecR protein" evidence="2">
    <location>
        <begin position="192"/>
        <end position="290"/>
    </location>
</feature>
<proteinExistence type="predicted"/>
<organism evidence="4 5">
    <name type="scientific">Sphingobacterium litopenaei</name>
    <dbReference type="NCBI Taxonomy" id="2763500"/>
    <lineage>
        <taxon>Bacteria</taxon>
        <taxon>Pseudomonadati</taxon>
        <taxon>Bacteroidota</taxon>
        <taxon>Sphingobacteriia</taxon>
        <taxon>Sphingobacteriales</taxon>
        <taxon>Sphingobacteriaceae</taxon>
        <taxon>Sphingobacterium</taxon>
    </lineage>
</organism>
<dbReference type="Proteomes" id="UP000651271">
    <property type="component" value="Unassembled WGS sequence"/>
</dbReference>
<keyword evidence="1" id="KW-0812">Transmembrane</keyword>
<gene>
    <name evidence="4" type="ORF">H8B04_09470</name>
</gene>
<evidence type="ECO:0000313" key="5">
    <source>
        <dbReference type="Proteomes" id="UP000651271"/>
    </source>
</evidence>
<evidence type="ECO:0000259" key="2">
    <source>
        <dbReference type="Pfam" id="PF04773"/>
    </source>
</evidence>
<dbReference type="Gene3D" id="2.60.120.1440">
    <property type="match status" value="1"/>
</dbReference>
<evidence type="ECO:0000256" key="1">
    <source>
        <dbReference type="SAM" id="Phobius"/>
    </source>
</evidence>
<name>A0ABR7YEU7_9SPHI</name>
<evidence type="ECO:0000313" key="4">
    <source>
        <dbReference type="EMBL" id="MBD1429800.1"/>
    </source>
</evidence>
<dbReference type="EMBL" id="JACOIJ010000015">
    <property type="protein sequence ID" value="MBD1429800.1"/>
    <property type="molecule type" value="Genomic_DNA"/>
</dbReference>
<reference evidence="4 5" key="1">
    <citation type="submission" date="2020-08" db="EMBL/GenBank/DDBJ databases">
        <title>Sphingobacterium sp. DN04309 isolated from aquaculture water.</title>
        <authorList>
            <person name="Zhang M."/>
        </authorList>
    </citation>
    <scope>NUCLEOTIDE SEQUENCE [LARGE SCALE GENOMIC DNA]</scope>
    <source>
        <strain evidence="4 5">DN04309</strain>
    </source>
</reference>
<feature type="transmembrane region" description="Helical" evidence="1">
    <location>
        <begin position="102"/>
        <end position="122"/>
    </location>
</feature>
<dbReference type="Pfam" id="PF16344">
    <property type="entry name" value="FecR_C"/>
    <property type="match status" value="1"/>
</dbReference>
<feature type="domain" description="Protein FecR C-terminal" evidence="3">
    <location>
        <begin position="331"/>
        <end position="393"/>
    </location>
</feature>
<dbReference type="InterPro" id="IPR032508">
    <property type="entry name" value="FecR_C"/>
</dbReference>
<dbReference type="PANTHER" id="PTHR30273:SF2">
    <property type="entry name" value="PROTEIN FECR"/>
    <property type="match status" value="1"/>
</dbReference>
<dbReference type="InterPro" id="IPR012373">
    <property type="entry name" value="Ferrdict_sens_TM"/>
</dbReference>
<sequence length="404" mass="46073">MSTSSELAVLLKKYIDGSIIPADQERLEKFMQLDPILKEFVEDLLQGDTIIKEYEEWLTARQLLDEQTLQQIKNQTLLRIQHPENYTSKNDIFQNRFSIRSLRFAISIAAVIFVFLGVFFVYQDTTKEYNLTISELDLAPAINKTTLTLSNGQKVILRNDKLGVKIGQEINYTDGTKITSLDEKELTKLNATIHVPKGSTYNVILPDGSRVILNAMSTLSYPLAFPTNSRQVHLSGEGYFDIAKKFQGGKKVPFILQTNQQMVNVTGTQFNIRAYPDEESTICTLMEGGVTVSSGKMQINLKPNEQASNISGIIHKKVVDAATYIAWTKDKFLFNETELAEVLSNISRWYDIEIHDLKNRDDMHFYGEIARNRKLSEVLNLLERSGVKFQIKKHANQHHLYVLK</sequence>
<dbReference type="Gene3D" id="3.55.50.30">
    <property type="match status" value="1"/>
</dbReference>
<protein>
    <submittedName>
        <fullName evidence="4">DUF4974 domain-containing protein</fullName>
    </submittedName>
</protein>
<keyword evidence="5" id="KW-1185">Reference proteome</keyword>
<dbReference type="RefSeq" id="WP_190302205.1">
    <property type="nucleotide sequence ID" value="NZ_JACOIJ010000015.1"/>
</dbReference>
<evidence type="ECO:0000259" key="3">
    <source>
        <dbReference type="Pfam" id="PF16344"/>
    </source>
</evidence>
<dbReference type="Pfam" id="PF04773">
    <property type="entry name" value="FecR"/>
    <property type="match status" value="1"/>
</dbReference>
<accession>A0ABR7YEU7</accession>
<keyword evidence="1" id="KW-1133">Transmembrane helix</keyword>
<dbReference type="InterPro" id="IPR006860">
    <property type="entry name" value="FecR"/>
</dbReference>
<dbReference type="PANTHER" id="PTHR30273">
    <property type="entry name" value="PERIPLASMIC SIGNAL SENSOR AND SIGMA FACTOR ACTIVATOR FECR-RELATED"/>
    <property type="match status" value="1"/>
</dbReference>
<comment type="caution">
    <text evidence="4">The sequence shown here is derived from an EMBL/GenBank/DDBJ whole genome shotgun (WGS) entry which is preliminary data.</text>
</comment>
<keyword evidence="1" id="KW-0472">Membrane</keyword>